<protein>
    <recommendedName>
        <fullName evidence="3">Ribosome maturation factor RimP</fullName>
    </recommendedName>
</protein>
<feature type="domain" description="Ribosome maturation factor RimP C-terminal" evidence="5">
    <location>
        <begin position="95"/>
        <end position="160"/>
    </location>
</feature>
<dbReference type="CDD" id="cd01734">
    <property type="entry name" value="YlxS_C"/>
    <property type="match status" value="1"/>
</dbReference>
<evidence type="ECO:0000259" key="4">
    <source>
        <dbReference type="Pfam" id="PF02576"/>
    </source>
</evidence>
<reference evidence="6 7" key="1">
    <citation type="submission" date="2018-12" db="EMBL/GenBank/DDBJ databases">
        <authorList>
            <consortium name="Pathogen Informatics"/>
        </authorList>
    </citation>
    <scope>NUCLEOTIDE SEQUENCE [LARGE SCALE GENOMIC DNA]</scope>
    <source>
        <strain evidence="6 7">NCTC10485</strain>
    </source>
</reference>
<dbReference type="InterPro" id="IPR028989">
    <property type="entry name" value="RimP_N"/>
</dbReference>
<evidence type="ECO:0000256" key="2">
    <source>
        <dbReference type="ARBA" id="ARBA00022517"/>
    </source>
</evidence>
<evidence type="ECO:0000313" key="7">
    <source>
        <dbReference type="Proteomes" id="UP000282551"/>
    </source>
</evidence>
<feature type="domain" description="Ribosome maturation factor RimP N-terminal" evidence="4">
    <location>
        <begin position="25"/>
        <end position="92"/>
    </location>
</feature>
<dbReference type="InterPro" id="IPR028998">
    <property type="entry name" value="RimP_C"/>
</dbReference>
<name>A0A3S4VIX8_MYCCI</name>
<evidence type="ECO:0000313" key="6">
    <source>
        <dbReference type="EMBL" id="VEG48661.1"/>
    </source>
</evidence>
<keyword evidence="1 3" id="KW-0963">Cytoplasm</keyword>
<organism evidence="6 7">
    <name type="scientific">Mycolicibacterium chitae</name>
    <name type="common">Mycobacterium chitae</name>
    <dbReference type="NCBI Taxonomy" id="1792"/>
    <lineage>
        <taxon>Bacteria</taxon>
        <taxon>Bacillati</taxon>
        <taxon>Actinomycetota</taxon>
        <taxon>Actinomycetes</taxon>
        <taxon>Mycobacteriales</taxon>
        <taxon>Mycobacteriaceae</taxon>
        <taxon>Mycolicibacterium</taxon>
    </lineage>
</organism>
<dbReference type="HAMAP" id="MF_01077">
    <property type="entry name" value="RimP"/>
    <property type="match status" value="1"/>
</dbReference>
<dbReference type="InterPro" id="IPR036847">
    <property type="entry name" value="RimP_C_sf"/>
</dbReference>
<dbReference type="GO" id="GO:0000028">
    <property type="term" value="P:ribosomal small subunit assembly"/>
    <property type="evidence" value="ECO:0007669"/>
    <property type="project" value="TreeGrafter"/>
</dbReference>
<dbReference type="InterPro" id="IPR003728">
    <property type="entry name" value="Ribosome_maturation_RimP"/>
</dbReference>
<dbReference type="AlphaFoldDB" id="A0A3S4VIX8"/>
<evidence type="ECO:0000256" key="1">
    <source>
        <dbReference type="ARBA" id="ARBA00022490"/>
    </source>
</evidence>
<proteinExistence type="inferred from homology"/>
<dbReference type="SUPFAM" id="SSF75420">
    <property type="entry name" value="YhbC-like, N-terminal domain"/>
    <property type="match status" value="1"/>
</dbReference>
<dbReference type="GO" id="GO:0005829">
    <property type="term" value="C:cytosol"/>
    <property type="evidence" value="ECO:0007669"/>
    <property type="project" value="TreeGrafter"/>
</dbReference>
<comment type="subcellular location">
    <subcellularLocation>
        <location evidence="3">Cytoplasm</location>
    </subcellularLocation>
</comment>
<evidence type="ECO:0000256" key="3">
    <source>
        <dbReference type="HAMAP-Rule" id="MF_01077"/>
    </source>
</evidence>
<dbReference type="Gene3D" id="3.30.300.70">
    <property type="entry name" value="RimP-like superfamily, N-terminal"/>
    <property type="match status" value="1"/>
</dbReference>
<gene>
    <name evidence="3 6" type="primary">rimP</name>
    <name evidence="6" type="ORF">NCTC10485_02961</name>
</gene>
<dbReference type="PANTHER" id="PTHR33867">
    <property type="entry name" value="RIBOSOME MATURATION FACTOR RIMP"/>
    <property type="match status" value="1"/>
</dbReference>
<dbReference type="Pfam" id="PF02576">
    <property type="entry name" value="RimP_N"/>
    <property type="match status" value="1"/>
</dbReference>
<sequence length="179" mass="19023">MTQRTGSTGGLPAPSQVIDLLGAEFERAGYEVEDVVVDAAARPPKIVVVADGDTPLNLDTVAELSRAASELLDPVTEASVPYILEVTSPGVDRPLTAPKHFRRAHGRKVELTLAEGSALVGRVAEVDDGVLTVVVRARSDFELRQIKLDDIAKAVVQVDFSSPSKRELELVGQTGRGAD</sequence>
<keyword evidence="2 3" id="KW-0690">Ribosome biogenesis</keyword>
<accession>A0A3S4VIX8</accession>
<comment type="similarity">
    <text evidence="3">Belongs to the RimP family.</text>
</comment>
<dbReference type="InterPro" id="IPR035956">
    <property type="entry name" value="RimP_N_sf"/>
</dbReference>
<dbReference type="Pfam" id="PF17384">
    <property type="entry name" value="DUF150_C"/>
    <property type="match status" value="1"/>
</dbReference>
<comment type="function">
    <text evidence="3">Required for maturation of 30S ribosomal subunits.</text>
</comment>
<keyword evidence="7" id="KW-1185">Reference proteome</keyword>
<dbReference type="NCBIfam" id="NF000930">
    <property type="entry name" value="PRK00092.2-2"/>
    <property type="match status" value="1"/>
</dbReference>
<dbReference type="EMBL" id="LR134355">
    <property type="protein sequence ID" value="VEG48661.1"/>
    <property type="molecule type" value="Genomic_DNA"/>
</dbReference>
<dbReference type="Proteomes" id="UP000282551">
    <property type="component" value="Chromosome"/>
</dbReference>
<dbReference type="RefSeq" id="WP_235666150.1">
    <property type="nucleotide sequence ID" value="NZ_AP022604.1"/>
</dbReference>
<evidence type="ECO:0000259" key="5">
    <source>
        <dbReference type="Pfam" id="PF17384"/>
    </source>
</evidence>
<dbReference type="SUPFAM" id="SSF74942">
    <property type="entry name" value="YhbC-like, C-terminal domain"/>
    <property type="match status" value="1"/>
</dbReference>
<dbReference type="PANTHER" id="PTHR33867:SF1">
    <property type="entry name" value="RIBOSOME MATURATION FACTOR RIMP"/>
    <property type="match status" value="1"/>
</dbReference>
<dbReference type="GO" id="GO:0006412">
    <property type="term" value="P:translation"/>
    <property type="evidence" value="ECO:0007669"/>
    <property type="project" value="TreeGrafter"/>
</dbReference>